<dbReference type="PANTHER" id="PTHR13076">
    <property type="entry name" value="COILED-COIL AND C2 DOMAIN-CONTAINING PROTEIN 1-LIKE"/>
    <property type="match status" value="1"/>
</dbReference>
<dbReference type="EMBL" id="IACK01064855">
    <property type="protein sequence ID" value="LAA77892.1"/>
    <property type="molecule type" value="Transcribed_RNA"/>
</dbReference>
<organism evidence="1">
    <name type="scientific">Micrurus lemniscatus lemniscatus</name>
    <dbReference type="NCBI Taxonomy" id="129467"/>
    <lineage>
        <taxon>Eukaryota</taxon>
        <taxon>Metazoa</taxon>
        <taxon>Chordata</taxon>
        <taxon>Craniata</taxon>
        <taxon>Vertebrata</taxon>
        <taxon>Euteleostomi</taxon>
        <taxon>Lepidosauria</taxon>
        <taxon>Squamata</taxon>
        <taxon>Bifurcata</taxon>
        <taxon>Unidentata</taxon>
        <taxon>Episquamata</taxon>
        <taxon>Toxicofera</taxon>
        <taxon>Serpentes</taxon>
        <taxon>Colubroidea</taxon>
        <taxon>Elapidae</taxon>
        <taxon>Elapinae</taxon>
        <taxon>Micrurus</taxon>
    </lineage>
</organism>
<dbReference type="InterPro" id="IPR039725">
    <property type="entry name" value="CC2D1A/B"/>
</dbReference>
<accession>A0A2D4I126</accession>
<dbReference type="AlphaFoldDB" id="A0A2D4I126"/>
<reference evidence="1" key="1">
    <citation type="submission" date="2017-07" db="EMBL/GenBank/DDBJ databases">
        <authorList>
            <person name="Mikheyev A."/>
            <person name="Grau M."/>
        </authorList>
    </citation>
    <scope>NUCLEOTIDE SEQUENCE</scope>
    <source>
        <tissue evidence="1">Venom_gland</tissue>
    </source>
</reference>
<reference evidence="1" key="2">
    <citation type="submission" date="2017-11" db="EMBL/GenBank/DDBJ databases">
        <title>Coralsnake Venomics: Analyses of Venom Gland Transcriptomes and Proteomes of Six Brazilian Taxa.</title>
        <authorList>
            <person name="Aird S.D."/>
            <person name="Jorge da Silva N."/>
            <person name="Qiu L."/>
            <person name="Villar-Briones A."/>
            <person name="Aparecida-Saddi V."/>
            <person name="Campos-Telles M.P."/>
            <person name="Grau M."/>
            <person name="Mikheyev A.S."/>
        </authorList>
    </citation>
    <scope>NUCLEOTIDE SEQUENCE</scope>
    <source>
        <tissue evidence="1">Venom_gland</tissue>
    </source>
</reference>
<dbReference type="PANTHER" id="PTHR13076:SF8">
    <property type="entry name" value="COILED-COIL AND C2 DOMAIN-CONTAINING PROTEIN 1A"/>
    <property type="match status" value="1"/>
</dbReference>
<evidence type="ECO:0000313" key="1">
    <source>
        <dbReference type="EMBL" id="LAA77892.1"/>
    </source>
</evidence>
<proteinExistence type="predicted"/>
<dbReference type="GO" id="GO:0001227">
    <property type="term" value="F:DNA-binding transcription repressor activity, RNA polymerase II-specific"/>
    <property type="evidence" value="ECO:0007669"/>
    <property type="project" value="InterPro"/>
</dbReference>
<protein>
    <submittedName>
        <fullName evidence="1">Uncharacterized protein</fullName>
    </submittedName>
</protein>
<name>A0A2D4I126_MICLE</name>
<sequence>MLCFVFPPSKPAFSLQSFSILAVDKERLEKKIVTYNQAGQPPPRDLVEQHQSITQKINWQKSQLQHGGAAVMKEYLTQLEQYHQWYTEAARRLGNDGKREAAKDALYKRNLVERELQKFRK</sequence>